<protein>
    <recommendedName>
        <fullName evidence="6">Aminotransferase</fullName>
        <ecNumber evidence="6">2.6.1.-</ecNumber>
    </recommendedName>
</protein>
<comment type="cofactor">
    <cofactor evidence="1 6">
        <name>pyridoxal 5'-phosphate</name>
        <dbReference type="ChEBI" id="CHEBI:597326"/>
    </cofactor>
</comment>
<dbReference type="PANTHER" id="PTHR46383">
    <property type="entry name" value="ASPARTATE AMINOTRANSFERASE"/>
    <property type="match status" value="1"/>
</dbReference>
<gene>
    <name evidence="8" type="ORF">SAMN05216508_101113</name>
</gene>
<dbReference type="InterPro" id="IPR015421">
    <property type="entry name" value="PyrdxlP-dep_Trfase_major"/>
</dbReference>
<feature type="domain" description="Aminotransferase class I/classII large" evidence="7">
    <location>
        <begin position="31"/>
        <end position="385"/>
    </location>
</feature>
<proteinExistence type="inferred from homology"/>
<keyword evidence="3 6" id="KW-0032">Aminotransferase</keyword>
<reference evidence="8 9" key="1">
    <citation type="submission" date="2016-10" db="EMBL/GenBank/DDBJ databases">
        <authorList>
            <person name="de Groot N.N."/>
        </authorList>
    </citation>
    <scope>NUCLEOTIDE SEQUENCE [LARGE SCALE GENOMIC DNA]</scope>
    <source>
        <strain evidence="8 9">KHGC13</strain>
    </source>
</reference>
<dbReference type="Gene3D" id="3.40.640.10">
    <property type="entry name" value="Type I PLP-dependent aspartate aminotransferase-like (Major domain)"/>
    <property type="match status" value="1"/>
</dbReference>
<keyword evidence="9" id="KW-1185">Reference proteome</keyword>
<sequence length="399" mass="44102">MELSKRVQKMQFSPIRKFNPIAIAAQEAGKKVYHLNIGQPDIETPAAFMDAIRAYQPKVIAYGESGGLPELQDAIIKYFGKIGAELERKDIIVTTGGSEALLLAFLNMLNDGDQVMMAEPFYTNYNTFALEAGGSVAPITTSAEDGYEYAKRELLEKSLTPNTKAIACITPGNPTGNVLTLEDMKVICEFAKDHDLWVLADEVYREFVYDGRKLASFLQLPEYADRVIVVDSVSKRFSACGARIGCIVSKNEEFMSGIMKMAQGRLCSSTIDQVGAAALYTVDDSYYKAVNEEYCSRRDTIHEALMKIPGVVCKKPGGAFYMTVKLPVEDAEDFLMFLLTEFDDNGETVMFAPASGFYATPNIGKDEIRIAYILKKEDLKRAAELIGLGLEAYKAKKAK</sequence>
<name>A0A1I7EYM4_9FIRM</name>
<dbReference type="Proteomes" id="UP000198817">
    <property type="component" value="Unassembled WGS sequence"/>
</dbReference>
<evidence type="ECO:0000259" key="7">
    <source>
        <dbReference type="Pfam" id="PF00155"/>
    </source>
</evidence>
<dbReference type="InterPro" id="IPR015424">
    <property type="entry name" value="PyrdxlP-dep_Trfase"/>
</dbReference>
<dbReference type="GO" id="GO:0008483">
    <property type="term" value="F:transaminase activity"/>
    <property type="evidence" value="ECO:0007669"/>
    <property type="project" value="UniProtKB-KW"/>
</dbReference>
<organism evidence="8 9">
    <name type="scientific">Eubacterium pyruvativorans</name>
    <dbReference type="NCBI Taxonomy" id="155865"/>
    <lineage>
        <taxon>Bacteria</taxon>
        <taxon>Bacillati</taxon>
        <taxon>Bacillota</taxon>
        <taxon>Clostridia</taxon>
        <taxon>Eubacteriales</taxon>
        <taxon>Eubacteriaceae</taxon>
        <taxon>Eubacterium</taxon>
    </lineage>
</organism>
<dbReference type="SUPFAM" id="SSF53383">
    <property type="entry name" value="PLP-dependent transferases"/>
    <property type="match status" value="1"/>
</dbReference>
<dbReference type="InterPro" id="IPR004838">
    <property type="entry name" value="NHTrfase_class1_PyrdxlP-BS"/>
</dbReference>
<evidence type="ECO:0000256" key="1">
    <source>
        <dbReference type="ARBA" id="ARBA00001933"/>
    </source>
</evidence>
<accession>A0A1I7EYM4</accession>
<dbReference type="Pfam" id="PF00155">
    <property type="entry name" value="Aminotran_1_2"/>
    <property type="match status" value="1"/>
</dbReference>
<dbReference type="STRING" id="155865.SAMN05216515_102114"/>
<dbReference type="RefSeq" id="WP_090469220.1">
    <property type="nucleotide sequence ID" value="NZ_CADAOJ010000048.1"/>
</dbReference>
<evidence type="ECO:0000256" key="2">
    <source>
        <dbReference type="ARBA" id="ARBA00007441"/>
    </source>
</evidence>
<dbReference type="InterPro" id="IPR050596">
    <property type="entry name" value="AspAT/PAT-like"/>
</dbReference>
<dbReference type="GO" id="GO:0030170">
    <property type="term" value="F:pyridoxal phosphate binding"/>
    <property type="evidence" value="ECO:0007669"/>
    <property type="project" value="InterPro"/>
</dbReference>
<dbReference type="EMBL" id="FPBT01000001">
    <property type="protein sequence ID" value="SFU29030.1"/>
    <property type="molecule type" value="Genomic_DNA"/>
</dbReference>
<keyword evidence="4 6" id="KW-0808">Transferase</keyword>
<evidence type="ECO:0000256" key="4">
    <source>
        <dbReference type="ARBA" id="ARBA00022679"/>
    </source>
</evidence>
<evidence type="ECO:0000256" key="5">
    <source>
        <dbReference type="ARBA" id="ARBA00022898"/>
    </source>
</evidence>
<dbReference type="PROSITE" id="PS00105">
    <property type="entry name" value="AA_TRANSFER_CLASS_1"/>
    <property type="match status" value="1"/>
</dbReference>
<dbReference type="AlphaFoldDB" id="A0A1I7EYM4"/>
<dbReference type="OrthoDB" id="9802328at2"/>
<evidence type="ECO:0000313" key="8">
    <source>
        <dbReference type="EMBL" id="SFU29030.1"/>
    </source>
</evidence>
<dbReference type="InterPro" id="IPR004839">
    <property type="entry name" value="Aminotransferase_I/II_large"/>
</dbReference>
<dbReference type="InterPro" id="IPR015422">
    <property type="entry name" value="PyrdxlP-dep_Trfase_small"/>
</dbReference>
<evidence type="ECO:0000313" key="9">
    <source>
        <dbReference type="Proteomes" id="UP000198817"/>
    </source>
</evidence>
<dbReference type="CDD" id="cd00609">
    <property type="entry name" value="AAT_like"/>
    <property type="match status" value="1"/>
</dbReference>
<dbReference type="Gene3D" id="3.90.1150.10">
    <property type="entry name" value="Aspartate Aminotransferase, domain 1"/>
    <property type="match status" value="1"/>
</dbReference>
<keyword evidence="5" id="KW-0663">Pyridoxal phosphate</keyword>
<evidence type="ECO:0000256" key="3">
    <source>
        <dbReference type="ARBA" id="ARBA00022576"/>
    </source>
</evidence>
<comment type="similarity">
    <text evidence="2 6">Belongs to the class-I pyridoxal-phosphate-dependent aminotransferase family.</text>
</comment>
<dbReference type="GO" id="GO:0006520">
    <property type="term" value="P:amino acid metabolic process"/>
    <property type="evidence" value="ECO:0007669"/>
    <property type="project" value="InterPro"/>
</dbReference>
<dbReference type="EC" id="2.6.1.-" evidence="6"/>
<dbReference type="NCBIfam" id="NF005744">
    <property type="entry name" value="PRK07568.1"/>
    <property type="match status" value="1"/>
</dbReference>
<evidence type="ECO:0000256" key="6">
    <source>
        <dbReference type="RuleBase" id="RU000481"/>
    </source>
</evidence>